<dbReference type="AlphaFoldDB" id="A0A0L0NQ88"/>
<gene>
    <name evidence="1" type="ORF">QG37_07350</name>
</gene>
<proteinExistence type="predicted"/>
<protein>
    <submittedName>
        <fullName evidence="1">Uncharacterized protein</fullName>
    </submittedName>
</protein>
<name>A0A0L0NQ88_CANAR</name>
<dbReference type="EMBL" id="LGST01000057">
    <property type="protein sequence ID" value="KND96223.1"/>
    <property type="molecule type" value="Genomic_DNA"/>
</dbReference>
<dbReference type="Proteomes" id="UP000037122">
    <property type="component" value="Unassembled WGS sequence"/>
</dbReference>
<reference evidence="2" key="1">
    <citation type="journal article" date="2015" name="BMC Genomics">
        <title>Draft genome of a commonly misdiagnosed multidrug resistant pathogen Candida auris.</title>
        <authorList>
            <person name="Chatterjee S."/>
            <person name="Alampalli S.V."/>
            <person name="Nageshan R.K."/>
            <person name="Chettiar S.T."/>
            <person name="Joshi S."/>
            <person name="Tatu U.S."/>
        </authorList>
    </citation>
    <scope>NUCLEOTIDE SEQUENCE [LARGE SCALE GENOMIC DNA]</scope>
    <source>
        <strain evidence="2">6684</strain>
    </source>
</reference>
<dbReference type="VEuPathDB" id="FungiDB:QG37_07350"/>
<sequence length="38" mass="4361">MMTLEEGLINTWRLPVFSALFMEFKASAKTEVLVISEK</sequence>
<evidence type="ECO:0000313" key="2">
    <source>
        <dbReference type="Proteomes" id="UP000037122"/>
    </source>
</evidence>
<evidence type="ECO:0000313" key="1">
    <source>
        <dbReference type="EMBL" id="KND96223.1"/>
    </source>
</evidence>
<comment type="caution">
    <text evidence="1">The sequence shown here is derived from an EMBL/GenBank/DDBJ whole genome shotgun (WGS) entry which is preliminary data.</text>
</comment>
<organism evidence="1 2">
    <name type="scientific">Candidozyma auris</name>
    <name type="common">Yeast</name>
    <name type="synonym">Candida auris</name>
    <dbReference type="NCBI Taxonomy" id="498019"/>
    <lineage>
        <taxon>Eukaryota</taxon>
        <taxon>Fungi</taxon>
        <taxon>Dikarya</taxon>
        <taxon>Ascomycota</taxon>
        <taxon>Saccharomycotina</taxon>
        <taxon>Pichiomycetes</taxon>
        <taxon>Metschnikowiaceae</taxon>
        <taxon>Candidozyma</taxon>
    </lineage>
</organism>
<accession>A0A0L0NQ88</accession>